<name>A0ABD5SX05_9EURY</name>
<keyword evidence="1" id="KW-0805">Transcription regulation</keyword>
<gene>
    <name evidence="6" type="ORF">ACFQE6_26885</name>
</gene>
<dbReference type="Proteomes" id="UP001596383">
    <property type="component" value="Unassembled WGS sequence"/>
</dbReference>
<evidence type="ECO:0000313" key="7">
    <source>
        <dbReference type="Proteomes" id="UP001596383"/>
    </source>
</evidence>
<dbReference type="Pfam" id="PF15915">
    <property type="entry name" value="BAT"/>
    <property type="match status" value="1"/>
</dbReference>
<dbReference type="PANTHER" id="PTHR34236:SF1">
    <property type="entry name" value="DIMETHYL SULFOXIDE REDUCTASE TRANSCRIPTIONAL ACTIVATOR"/>
    <property type="match status" value="1"/>
</dbReference>
<protein>
    <submittedName>
        <fullName evidence="6">Bacterio-opsin activator domain-containing protein</fullName>
    </submittedName>
</protein>
<feature type="non-terminal residue" evidence="6">
    <location>
        <position position="1"/>
    </location>
</feature>
<dbReference type="InterPro" id="IPR031803">
    <property type="entry name" value="BAT_GAF/HTH-assoc"/>
</dbReference>
<dbReference type="PANTHER" id="PTHR34236">
    <property type="entry name" value="DIMETHYL SULFOXIDE REDUCTASE TRANSCRIPTIONAL ACTIVATOR"/>
    <property type="match status" value="1"/>
</dbReference>
<feature type="compositionally biased region" description="Low complexity" evidence="3">
    <location>
        <begin position="45"/>
        <end position="54"/>
    </location>
</feature>
<keyword evidence="2" id="KW-0804">Transcription</keyword>
<feature type="region of interest" description="Disordered" evidence="3">
    <location>
        <begin position="12"/>
        <end position="73"/>
    </location>
</feature>
<keyword evidence="7" id="KW-1185">Reference proteome</keyword>
<dbReference type="EMBL" id="JBHSWV010000571">
    <property type="protein sequence ID" value="MFC6768501.1"/>
    <property type="molecule type" value="Genomic_DNA"/>
</dbReference>
<feature type="compositionally biased region" description="Acidic residues" evidence="3">
    <location>
        <begin position="29"/>
        <end position="44"/>
    </location>
</feature>
<dbReference type="InterPro" id="IPR007050">
    <property type="entry name" value="HTH_bacterioopsin"/>
</dbReference>
<dbReference type="RefSeq" id="WP_273741269.1">
    <property type="nucleotide sequence ID" value="NZ_JAQIVI010000571.1"/>
</dbReference>
<accession>A0ABD5SX05</accession>
<evidence type="ECO:0000256" key="3">
    <source>
        <dbReference type="SAM" id="MobiDB-lite"/>
    </source>
</evidence>
<feature type="domain" description="HTH bat-type" evidence="4">
    <location>
        <begin position="155"/>
        <end position="207"/>
    </location>
</feature>
<evidence type="ECO:0000256" key="2">
    <source>
        <dbReference type="ARBA" id="ARBA00023163"/>
    </source>
</evidence>
<reference evidence="6 7" key="1">
    <citation type="journal article" date="2019" name="Int. J. Syst. Evol. Microbiol.">
        <title>The Global Catalogue of Microorganisms (GCM) 10K type strain sequencing project: providing services to taxonomists for standard genome sequencing and annotation.</title>
        <authorList>
            <consortium name="The Broad Institute Genomics Platform"/>
            <consortium name="The Broad Institute Genome Sequencing Center for Infectious Disease"/>
            <person name="Wu L."/>
            <person name="Ma J."/>
        </authorList>
    </citation>
    <scope>NUCLEOTIDE SEQUENCE [LARGE SCALE GENOMIC DNA]</scope>
    <source>
        <strain evidence="6 7">LMG 29247</strain>
    </source>
</reference>
<dbReference type="SUPFAM" id="SSF88659">
    <property type="entry name" value="Sigma3 and sigma4 domains of RNA polymerase sigma factors"/>
    <property type="match status" value="1"/>
</dbReference>
<proteinExistence type="predicted"/>
<dbReference type="AlphaFoldDB" id="A0ABD5SX05"/>
<evidence type="ECO:0000313" key="6">
    <source>
        <dbReference type="EMBL" id="MFC6768501.1"/>
    </source>
</evidence>
<dbReference type="InterPro" id="IPR013324">
    <property type="entry name" value="RNA_pol_sigma_r3/r4-like"/>
</dbReference>
<comment type="caution">
    <text evidence="6">The sequence shown here is derived from an EMBL/GenBank/DDBJ whole genome shotgun (WGS) entry which is preliminary data.</text>
</comment>
<evidence type="ECO:0000259" key="5">
    <source>
        <dbReference type="Pfam" id="PF15915"/>
    </source>
</evidence>
<sequence length="224" mass="23758">AAVATAAAELVGVERAQVISTGEYGGGDGDGEPTTDADTSDAETTDPGTSTTETTDTETIDTGTIDTDDGGSGGVLLHLSRPVLADRLADHGAVLRGVEATPSSARVVIDVPRSADARESADIVSTAFSDVELRSKRTVERTTPRDLRSELHDRLTDRQLEVVTLAYYGGYFESPRENSGEDVADALDISPAAFYRHVRSVQRTLFEVVFDESGLPEPRSTGVE</sequence>
<feature type="domain" description="Bacterioopsin transcriptional activator GAF and HTH associated" evidence="5">
    <location>
        <begin position="42"/>
        <end position="145"/>
    </location>
</feature>
<evidence type="ECO:0000256" key="1">
    <source>
        <dbReference type="ARBA" id="ARBA00023015"/>
    </source>
</evidence>
<organism evidence="6 7">
    <name type="scientific">Natrinema soli</name>
    <dbReference type="NCBI Taxonomy" id="1930624"/>
    <lineage>
        <taxon>Archaea</taxon>
        <taxon>Methanobacteriati</taxon>
        <taxon>Methanobacteriota</taxon>
        <taxon>Stenosarchaea group</taxon>
        <taxon>Halobacteria</taxon>
        <taxon>Halobacteriales</taxon>
        <taxon>Natrialbaceae</taxon>
        <taxon>Natrinema</taxon>
    </lineage>
</organism>
<evidence type="ECO:0000259" key="4">
    <source>
        <dbReference type="Pfam" id="PF04967"/>
    </source>
</evidence>
<dbReference type="Pfam" id="PF04967">
    <property type="entry name" value="HTH_10"/>
    <property type="match status" value="1"/>
</dbReference>